<dbReference type="EMBL" id="CP007139">
    <property type="protein sequence ID" value="AIE84366.1"/>
    <property type="molecule type" value="Genomic_DNA"/>
</dbReference>
<evidence type="ECO:0000313" key="2">
    <source>
        <dbReference type="Proteomes" id="UP000027982"/>
    </source>
</evidence>
<dbReference type="eggNOG" id="COG3383">
    <property type="taxonomic scope" value="Bacteria"/>
</dbReference>
<protein>
    <recommendedName>
        <fullName evidence="3">Molybdopterin oxidoreductase</fullName>
    </recommendedName>
</protein>
<sequence length="145" mass="15457">MREDTLTQLMEGSLVSESRLQFLTRTGKAAPQFLQGVYPFVGGGIVDLAPLNRELSFEVPRGKSAEVLYIRAGNSSEELVYLALMADGRPIRYVPLGPSANQHVPLAIVESRPAGTLLEVWLGAPKGVTGVIVIDVGLVVVQSGA</sequence>
<dbReference type="RefSeq" id="WP_025226992.1">
    <property type="nucleotide sequence ID" value="NZ_CP007139.1"/>
</dbReference>
<accession>A0A068NLL0</accession>
<gene>
    <name evidence="1" type="ORF">OP10G_0998</name>
</gene>
<evidence type="ECO:0000313" key="1">
    <source>
        <dbReference type="EMBL" id="AIE84366.1"/>
    </source>
</evidence>
<dbReference type="KEGG" id="fgi:OP10G_0998"/>
<evidence type="ECO:0008006" key="3">
    <source>
        <dbReference type="Google" id="ProtNLM"/>
    </source>
</evidence>
<organism evidence="1 2">
    <name type="scientific">Fimbriimonas ginsengisoli Gsoil 348</name>
    <dbReference type="NCBI Taxonomy" id="661478"/>
    <lineage>
        <taxon>Bacteria</taxon>
        <taxon>Bacillati</taxon>
        <taxon>Armatimonadota</taxon>
        <taxon>Fimbriimonadia</taxon>
        <taxon>Fimbriimonadales</taxon>
        <taxon>Fimbriimonadaceae</taxon>
        <taxon>Fimbriimonas</taxon>
    </lineage>
</organism>
<name>A0A068NLL0_FIMGI</name>
<reference evidence="1 2" key="1">
    <citation type="journal article" date="2014" name="PLoS ONE">
        <title>The first complete genome sequence of the class fimbriimonadia in the phylum armatimonadetes.</title>
        <authorList>
            <person name="Hu Z.Y."/>
            <person name="Wang Y.Z."/>
            <person name="Im W.T."/>
            <person name="Wang S.Y."/>
            <person name="Zhao G.P."/>
            <person name="Zheng H.J."/>
            <person name="Quan Z.X."/>
        </authorList>
    </citation>
    <scope>NUCLEOTIDE SEQUENCE [LARGE SCALE GENOMIC DNA]</scope>
    <source>
        <strain evidence="1">Gsoil 348</strain>
    </source>
</reference>
<dbReference type="STRING" id="661478.OP10G_0998"/>
<keyword evidence="2" id="KW-1185">Reference proteome</keyword>
<dbReference type="Proteomes" id="UP000027982">
    <property type="component" value="Chromosome"/>
</dbReference>
<proteinExistence type="predicted"/>
<dbReference type="HOGENOM" id="CLU_147171_0_0_0"/>
<dbReference type="AlphaFoldDB" id="A0A068NLL0"/>